<gene>
    <name evidence="2" type="ORF">K7432_012962</name>
</gene>
<organism evidence="2 3">
    <name type="scientific">Basidiobolus ranarum</name>
    <dbReference type="NCBI Taxonomy" id="34480"/>
    <lineage>
        <taxon>Eukaryota</taxon>
        <taxon>Fungi</taxon>
        <taxon>Fungi incertae sedis</taxon>
        <taxon>Zoopagomycota</taxon>
        <taxon>Entomophthoromycotina</taxon>
        <taxon>Basidiobolomycetes</taxon>
        <taxon>Basidiobolales</taxon>
        <taxon>Basidiobolaceae</taxon>
        <taxon>Basidiobolus</taxon>
    </lineage>
</organism>
<evidence type="ECO:0000313" key="3">
    <source>
        <dbReference type="Proteomes" id="UP001479436"/>
    </source>
</evidence>
<evidence type="ECO:0000313" key="2">
    <source>
        <dbReference type="EMBL" id="KAK9695424.1"/>
    </source>
</evidence>
<accession>A0ABR2VRI1</accession>
<feature type="region of interest" description="Disordered" evidence="1">
    <location>
        <begin position="212"/>
        <end position="237"/>
    </location>
</feature>
<name>A0ABR2VRI1_9FUNG</name>
<proteinExistence type="predicted"/>
<dbReference type="EMBL" id="JASJQH010008076">
    <property type="protein sequence ID" value="KAK9695424.1"/>
    <property type="molecule type" value="Genomic_DNA"/>
</dbReference>
<comment type="caution">
    <text evidence="2">The sequence shown here is derived from an EMBL/GenBank/DDBJ whole genome shotgun (WGS) entry which is preliminary data.</text>
</comment>
<protein>
    <submittedName>
        <fullName evidence="2">Uncharacterized protein</fullName>
    </submittedName>
</protein>
<dbReference type="Proteomes" id="UP001479436">
    <property type="component" value="Unassembled WGS sequence"/>
</dbReference>
<reference evidence="2 3" key="1">
    <citation type="submission" date="2023-04" db="EMBL/GenBank/DDBJ databases">
        <title>Genome of Basidiobolus ranarum AG-B5.</title>
        <authorList>
            <person name="Stajich J.E."/>
            <person name="Carter-House D."/>
            <person name="Gryganskyi A."/>
        </authorList>
    </citation>
    <scope>NUCLEOTIDE SEQUENCE [LARGE SCALE GENOMIC DNA]</scope>
    <source>
        <strain evidence="2 3">AG-B5</strain>
    </source>
</reference>
<sequence length="275" mass="31622">MSILKDNLTTKEEEDTYTAFHELENNDQYMIQRRLPMRPNICVICLTCLTCSGKYGSELCTCSPTEIHWNIKKEGYRVDFRRKSVSSSNENFLTWLRANRSARLMWSERYKEVKICMGCNSACWRWMKMYKGSNQTIQNSPSDMARVGSRLSTPFSSRPGIVEDEKPIIQPACVSRPESLPTSPKSPQRIHTDVKNELPVLHTQIPTTFTSPKSPLSAILNLTDSPESTRVPSPTQRAVVNSPRSSELNHEIVAKKSRRCFQLISRRKRRMKKHP</sequence>
<evidence type="ECO:0000256" key="1">
    <source>
        <dbReference type="SAM" id="MobiDB-lite"/>
    </source>
</evidence>
<keyword evidence="3" id="KW-1185">Reference proteome</keyword>